<feature type="coiled-coil region" evidence="2">
    <location>
        <begin position="320"/>
        <end position="351"/>
    </location>
</feature>
<reference evidence="4" key="1">
    <citation type="submission" date="2021-01" db="EMBL/GenBank/DDBJ databases">
        <authorList>
            <person name="Corre E."/>
            <person name="Pelletier E."/>
            <person name="Niang G."/>
            <person name="Scheremetjew M."/>
            <person name="Finn R."/>
            <person name="Kale V."/>
            <person name="Holt S."/>
            <person name="Cochrane G."/>
            <person name="Meng A."/>
            <person name="Brown T."/>
            <person name="Cohen L."/>
        </authorList>
    </citation>
    <scope>NUCLEOTIDE SEQUENCE</scope>
    <source>
        <strain evidence="4">UTEXLB2642</strain>
    </source>
</reference>
<evidence type="ECO:0000256" key="2">
    <source>
        <dbReference type="SAM" id="Coils"/>
    </source>
</evidence>
<accession>A0A7S0SSE8</accession>
<name>A0A7S0SSE8_9STRA</name>
<dbReference type="GO" id="GO:0036158">
    <property type="term" value="P:outer dynein arm assembly"/>
    <property type="evidence" value="ECO:0007669"/>
    <property type="project" value="InterPro"/>
</dbReference>
<dbReference type="GO" id="GO:0036064">
    <property type="term" value="C:ciliary basal body"/>
    <property type="evidence" value="ECO:0007669"/>
    <property type="project" value="TreeGrafter"/>
</dbReference>
<sequence>MNKNKEEAILTSHIDELKEKMRILQHDRKANIEVLEANKAGNKEDIKRLREENKEFRLKLAQLQRAQVQDVDKDEQKHLERELQKYRHELDELHLKSSRLSFNLNASRDTIRDLELASQRPHMEDNNYTRRIRNLENKLDKAMIKYNEAISIKKTYEQIVKRLSEERIGFDNQLSAIEKTLSAKSRDLEELIILSGDAQHSRETALNELERVRAGYEEEHKRREKEIKERQLVIQLRKSMLERIKNRELMRQQLQLQYQENLNIINQNNLKNLQIEKLKQKNKIDIYENAFRKIKEATGVSDVNDVITKIISQESTTENLINLTNENNKKLENLNNLKKELKLVVEELKYSGVSGNVRRKLVDEHEDQLVNSTARLERNRIKYDRLSKLLISVKSGISHLADKLDNLKQTDPIFASLPLKSSTNQTTNRSKDVNEENILDIIHDNEIIILNLMHKIKINKENLNQSDDQITNNLSNSLTNSLSNASLLDNTLLYNTNRPYNQRIAITPNNPLDYNNDDDNDDNLLSNQLMNGTNNDYDDEEMTREKIKKLSEQILLTVERKNKKINSKNKK</sequence>
<dbReference type="InterPro" id="IPR033192">
    <property type="entry name" value="ODAD3"/>
</dbReference>
<organism evidence="4">
    <name type="scientific">Chromulina nebulosa</name>
    <dbReference type="NCBI Taxonomy" id="96789"/>
    <lineage>
        <taxon>Eukaryota</taxon>
        <taxon>Sar</taxon>
        <taxon>Stramenopiles</taxon>
        <taxon>Ochrophyta</taxon>
        <taxon>Chrysophyceae</taxon>
        <taxon>Chromulinales</taxon>
        <taxon>Chromulinaceae</taxon>
        <taxon>Chromulina</taxon>
    </lineage>
</organism>
<feature type="coiled-coil region" evidence="2">
    <location>
        <begin position="125"/>
        <end position="152"/>
    </location>
</feature>
<dbReference type="PANTHER" id="PTHR46518">
    <property type="entry name" value="COILED-COIL DOMAIN-CONTAINING PROTEIN 151"/>
    <property type="match status" value="1"/>
</dbReference>
<dbReference type="GO" id="GO:0003341">
    <property type="term" value="P:cilium movement"/>
    <property type="evidence" value="ECO:0007669"/>
    <property type="project" value="InterPro"/>
</dbReference>
<protein>
    <recommendedName>
        <fullName evidence="3">ODAD1 central coiled coil region domain-containing protein</fullName>
    </recommendedName>
</protein>
<evidence type="ECO:0000256" key="1">
    <source>
        <dbReference type="ARBA" id="ARBA00023054"/>
    </source>
</evidence>
<evidence type="ECO:0000259" key="3">
    <source>
        <dbReference type="Pfam" id="PF21773"/>
    </source>
</evidence>
<evidence type="ECO:0000313" key="4">
    <source>
        <dbReference type="EMBL" id="CAD8714066.1"/>
    </source>
</evidence>
<keyword evidence="1 2" id="KW-0175">Coiled coil</keyword>
<dbReference type="EMBL" id="HBFD01000989">
    <property type="protein sequence ID" value="CAD8714066.1"/>
    <property type="molecule type" value="Transcribed_RNA"/>
</dbReference>
<dbReference type="GO" id="GO:0097542">
    <property type="term" value="C:ciliary tip"/>
    <property type="evidence" value="ECO:0007669"/>
    <property type="project" value="TreeGrafter"/>
</dbReference>
<dbReference type="PANTHER" id="PTHR46518:SF1">
    <property type="entry name" value="OUTER DYNEIN ARM-DOCKING COMPLEX SUBUNIT 3"/>
    <property type="match status" value="1"/>
</dbReference>
<dbReference type="Pfam" id="PF21773">
    <property type="entry name" value="ODAD1_CC"/>
    <property type="match status" value="1"/>
</dbReference>
<gene>
    <name evidence="4" type="ORF">CNEB1095_LOCUS664</name>
</gene>
<proteinExistence type="predicted"/>
<feature type="domain" description="ODAD1 central coiled coil region" evidence="3">
    <location>
        <begin position="130"/>
        <end position="405"/>
    </location>
</feature>
<dbReference type="GO" id="GO:0035253">
    <property type="term" value="C:ciliary rootlet"/>
    <property type="evidence" value="ECO:0007669"/>
    <property type="project" value="TreeGrafter"/>
</dbReference>
<dbReference type="InterPro" id="IPR049258">
    <property type="entry name" value="ODAD1_CC"/>
</dbReference>
<dbReference type="AlphaFoldDB" id="A0A7S0SSE8"/>
<feature type="coiled-coil region" evidence="2">
    <location>
        <begin position="32"/>
        <end position="96"/>
    </location>
</feature>